<dbReference type="OrthoDB" id="3176171at2759"/>
<feature type="coiled-coil region" evidence="6">
    <location>
        <begin position="647"/>
        <end position="676"/>
    </location>
</feature>
<evidence type="ECO:0000259" key="9">
    <source>
        <dbReference type="PROSITE" id="PS50848"/>
    </source>
</evidence>
<dbReference type="GO" id="GO:0007018">
    <property type="term" value="P:microtubule-based movement"/>
    <property type="evidence" value="ECO:0007669"/>
    <property type="project" value="InterPro"/>
</dbReference>
<evidence type="ECO:0000256" key="5">
    <source>
        <dbReference type="PROSITE-ProRule" id="PRU00283"/>
    </source>
</evidence>
<dbReference type="Gene3D" id="3.30.530.20">
    <property type="match status" value="1"/>
</dbReference>
<proteinExistence type="inferred from homology"/>
<dbReference type="FunFam" id="3.40.850.10:FF:000021">
    <property type="entry name" value="kinesin-like protein KIF16B isoform X1"/>
    <property type="match status" value="1"/>
</dbReference>
<evidence type="ECO:0000256" key="4">
    <source>
        <dbReference type="ARBA" id="ARBA00023175"/>
    </source>
</evidence>
<feature type="region of interest" description="Disordered" evidence="7">
    <location>
        <begin position="2647"/>
        <end position="2668"/>
    </location>
</feature>
<evidence type="ECO:0000259" key="8">
    <source>
        <dbReference type="PROSITE" id="PS50067"/>
    </source>
</evidence>
<feature type="domain" description="START" evidence="9">
    <location>
        <begin position="2941"/>
        <end position="3084"/>
    </location>
</feature>
<comment type="caution">
    <text evidence="10">The sequence shown here is derived from an EMBL/GenBank/DDBJ whole genome shotgun (WGS) entry which is preliminary data.</text>
</comment>
<dbReference type="Proteomes" id="UP000316079">
    <property type="component" value="Unassembled WGS sequence"/>
</dbReference>
<feature type="coiled-coil region" evidence="6">
    <location>
        <begin position="536"/>
        <end position="567"/>
    </location>
</feature>
<keyword evidence="3 6" id="KW-0175">Coiled coil</keyword>
<feature type="region of interest" description="Disordered" evidence="7">
    <location>
        <begin position="602"/>
        <end position="623"/>
    </location>
</feature>
<dbReference type="PANTHER" id="PTHR47117:SF5">
    <property type="entry name" value="KINESIN-LIKE PROTEIN KIF14"/>
    <property type="match status" value="1"/>
</dbReference>
<keyword evidence="2 5" id="KW-0067">ATP-binding</keyword>
<feature type="compositionally biased region" description="Polar residues" evidence="7">
    <location>
        <begin position="507"/>
        <end position="524"/>
    </location>
</feature>
<feature type="region of interest" description="Disordered" evidence="7">
    <location>
        <begin position="265"/>
        <end position="287"/>
    </location>
</feature>
<dbReference type="Gene3D" id="2.60.200.20">
    <property type="match status" value="1"/>
</dbReference>
<evidence type="ECO:0000313" key="11">
    <source>
        <dbReference type="Proteomes" id="UP000316079"/>
    </source>
</evidence>
<feature type="compositionally biased region" description="Polar residues" evidence="7">
    <location>
        <begin position="682"/>
        <end position="706"/>
    </location>
</feature>
<evidence type="ECO:0000256" key="1">
    <source>
        <dbReference type="ARBA" id="ARBA00022741"/>
    </source>
</evidence>
<feature type="compositionally biased region" description="Low complexity" evidence="7">
    <location>
        <begin position="747"/>
        <end position="759"/>
    </location>
</feature>
<feature type="compositionally biased region" description="Polar residues" evidence="7">
    <location>
        <begin position="1754"/>
        <end position="1769"/>
    </location>
</feature>
<dbReference type="Gene3D" id="3.40.850.10">
    <property type="entry name" value="Kinesin motor domain"/>
    <property type="match status" value="1"/>
</dbReference>
<dbReference type="SUPFAM" id="SSF49879">
    <property type="entry name" value="SMAD/FHA domain"/>
    <property type="match status" value="1"/>
</dbReference>
<feature type="region of interest" description="Disordered" evidence="7">
    <location>
        <begin position="747"/>
        <end position="771"/>
    </location>
</feature>
<dbReference type="Pfam" id="PF00225">
    <property type="entry name" value="Kinesin"/>
    <property type="match status" value="1"/>
</dbReference>
<organism evidence="10 11">
    <name type="scientific">Danionella cerebrum</name>
    <dbReference type="NCBI Taxonomy" id="2873325"/>
    <lineage>
        <taxon>Eukaryota</taxon>
        <taxon>Metazoa</taxon>
        <taxon>Chordata</taxon>
        <taxon>Craniata</taxon>
        <taxon>Vertebrata</taxon>
        <taxon>Euteleostomi</taxon>
        <taxon>Actinopterygii</taxon>
        <taxon>Neopterygii</taxon>
        <taxon>Teleostei</taxon>
        <taxon>Ostariophysi</taxon>
        <taxon>Cypriniformes</taxon>
        <taxon>Danionidae</taxon>
        <taxon>Danioninae</taxon>
        <taxon>Danionella</taxon>
    </lineage>
</organism>
<evidence type="ECO:0000313" key="10">
    <source>
        <dbReference type="EMBL" id="TRY91768.1"/>
    </source>
</evidence>
<feature type="compositionally biased region" description="Basic and acidic residues" evidence="7">
    <location>
        <begin position="1838"/>
        <end position="1855"/>
    </location>
</feature>
<feature type="binding site" evidence="5">
    <location>
        <begin position="107"/>
        <end position="114"/>
    </location>
    <ligand>
        <name>ATP</name>
        <dbReference type="ChEBI" id="CHEBI:30616"/>
    </ligand>
</feature>
<feature type="region of interest" description="Disordered" evidence="7">
    <location>
        <begin position="2296"/>
        <end position="2315"/>
    </location>
</feature>
<feature type="region of interest" description="Disordered" evidence="7">
    <location>
        <begin position="678"/>
        <end position="729"/>
    </location>
</feature>
<sequence length="3084" mass="342672">MANVKVAIRVRPLNTRESLDGGRLAVQVEDKVVRIRNVKLEGRLDGRSEGLAESREKVMEFGFDYCYWSVDPAALNYASQEEVFQDLGVCVLSGASEGYNVCLFAYGQTGSGKTYTMMGTPDSFGLTPRICQGLFRSGVESADGQSCRVEISFLEIYNERVRDLLRGTEQKKPTTLRVREHPEKGPYVQGLSQHVVTDYKQAAELLEEGIANRITAATHVHDASSRSHAIFTIQYTQAILENNLPSEIVSKINLNCQMSSSSQSINSMLSEGEGSSVGSQSSSLSGTGRRHCFIPYRDSVLTWLLKDSLGGNSRTIMIATVSPSCSSYSETLSTLRYAAHAKNIVNKPRVNEDANVRLIRELREEIDRLKSMLLSFEMVEQLTKDWSDSWRGKQALLERYSVDINHDKAGVLIHSLLPHLIALEPDVLSTGVTIYHLLEGVTRIGPKDDHCEEPHIGSCCEIENKSGEVTLKPVSGSICMLSDREIIQPCRLAQGDLVFNSTIKAGSDSRTAGAGSQESINGTAPRQRLEEQQWYIECLREEIQIEQKRAERDLEREQARLRQQHTEIQQWIFQEKQRLAAWREKGTLESGVQTDLKLPVGFSSQKTEEDGNGETSPSPLMGDRKRVVQEELLKHHAFHRAENRVRRKRLRYQLEKIARKRHLLEAKRELQRLENELLQGPDDTTSSELGQPSTFMSSLAGGSSESNENDQDQKLRKRSNTMPSRYDQGSLYSDSFSKLKCSLKATTSADTTKAKTASSRSDQDEQSLDSKTNATKKVLPIIKQKKIISQNGKGLETIRKVFSQSVGSGIRTALAKVFRKPPSGSQGNKRKSLNKAMSRLSRKSNKSKTGRAKDQACPIKSSISCEGLEEIESLRYKRSRLWHSEEVLTNTERWVAEAVGWEDLYPSSDSESIFSLDSLSSAYARALAEQLQKEECYSSDAESGGSQMSQDSLVMESSGKHMTSKPMLSFSKTSKCSKTPASDWGKQEEVKFSKVVPSEAFWSLNGNQKLIIGQSSGRGPTSKAGNTSAREIENPFALTDAWSSTDAADSPRITRASGLLLKQDPSTLSITSQDLPEKIPLENRGSLCSDSSQDESYALEEANITFFENTLLFDNQEGDDSIITNQRSFSPKNCDPACDYSSLDIVYTTDSTTGGPSPIATDASLIKSCSKGVDISGSNTSQCLSLKSTREDSDVVEEMLSSYVTNSVDSSPEPDWNLNAGHQASAHNTVRNPEVKVTAKSINNSHSNASSGHCEENHSFSKQFIDIDCVGDTKGNAPSMSQSDMNNYKVKGGEEYLGVQLESEPDVVPYGMKERFTRTLDQKQPVGLYAKREGIGKPAMEGAQDSIPKSDGGCSNECSSYGSSLIETSCSRSPACEKNTKEERKDGVRERSPFNSRYFQMNASPINAKISEVVKEHLSLREDCSGDDEIKSTTLKKLEELKSIRQRDDSQRELPKDRENFKIQNGSRSIFTSDQGLLQSNIEDLIVKKADKKEGCGDVESVLYCAIETQKADGPVLPCVKETLISVNSSSENIVVCTHLRKEYTVTSNQTTKSKLSAPEPCVQVGASTEPTSGFDKTEEVSQFQYQRKSIVKDETEDEPKCLASECYIKEGPTPITSSKLTKKATVHPRVSVGTKNMAMLKENVVEFTKLVQHKKDSIEFCNHPPEDRSLSKLAFYEFGSANLGKCTSCLLQNGNSPESLRIKINKCSEKDQVRSVENMSKSSEDLRQDSTDSDLTQGLLKNVGSGESESDLKANTQSINTKGTTASKSRLHYSHAKGSQCCDEEPMAIKDYILPKTTECEKPETIVPSTVQIHHKTNHIPHCQTIKESLNNQSTSKFRERSSASTDRNTERVKVGRKRYRRAHFVPPPSSSTDSTPDLSLDESSTSKTCVSHAKPISDQKILPSSPYKNSPLYTQSIPSPFCARSLEILSTEHPKHETPNPPTQAFQQNHDLQLGDPTDSSGYKHIISSSKDNLSDCLAPQIETVSDKRDSPMHFASSDINPFIHTRTVIGVNAAVPKKQTFGSAANVSCLQSPPSSSTKSINRCCSVDNGLNANDCPFSSHLSAYVNHKELSSTLSSNGYSRDRISSENMCKAKSYSSNMETPTAFDRTSDELCHSSAQVDEIVLVCSSDSNAQSLSMCDHGTQTTDVNKNFKGKNRHRRSSTHTPVSKDVNCAPTTWASLQNMSEHLSDLINSTSDLLGNVQYMRKGERPTIQGHPTILTGTYGDYCTKTSLDVGVQTERLSRNATAHEVNVIVKVIGSDTSKSERVCNHKAEQNSKDSIENGLIPPQQVHSFQSVPPDPSNLEASDVNTGHSYKSSPAYIGVKSSGLKGEVNQRFLRNKQVGDCLDKQVELIDRACSPILTVKAPRCTEKILLKTNQETTGHTFTEKSCSSRYTYRNENTTPRSRGSVSFESVRKCSPHLDASQDFPSFAHPSVQNENLCEFEKMVTSKCANFHSPYELRQRSDSPKPGTSGVQCVSQSIKVRPSKMETALNNQFYHQHFEGLTKSLDKTNQRTEQQQDDDAISLVPSECNTDVLINMNPLAESSPLREELWIPNNLPFHNKFTNWSGINQQTKGMPCGVKRPAEPHGTTLAHQQPLNTQRRSIYRKEPLDRRTQEIERLRNECEQVLIILQLKMSVENVNKEREPNLQKSRRARSLSPSKHQIPVHIEKKQSQRNLDLSNRRREFLQPLRQGIGETIRVPNRSKQEGECTSDIEFLLRDYNRAREEARAEIAHARDRLRERTEQEKRRLQLQAISQVLKDDLKFRTQISNSTLCSGSNLSLSSGPTSGYYSSNPTILKDIISPLIQVNGVSDFKIRTRPLVIPLQTAKAQQRWLSVQDVSLENSAARYEPVSSSSPSSPPCTRQRTLSLGCPSSILTSYQDFADCTLTSAISEVYMASGGNPRNLLTGKAEAGWRPSAHGFLGAVVLERPLESLWSIIRDHSKIHLYQELVKSAWTRPLDASTQLVYLLTDLSKCQLKQPRDFCCLSVESKQDDMLVLAMQSVFEETLPRPSVDVVRGEMLPSAWILQAHQHHGRELVTVTYMLQVDLGRPSLDPRLLNFVSRKQAAVIADLDSFLSQ</sequence>
<dbReference type="InterPro" id="IPR002913">
    <property type="entry name" value="START_lipid-bd_dom"/>
</dbReference>
<dbReference type="GO" id="GO:0008289">
    <property type="term" value="F:lipid binding"/>
    <property type="evidence" value="ECO:0007669"/>
    <property type="project" value="InterPro"/>
</dbReference>
<dbReference type="InterPro" id="IPR001752">
    <property type="entry name" value="Kinesin_motor_dom"/>
</dbReference>
<evidence type="ECO:0000256" key="2">
    <source>
        <dbReference type="ARBA" id="ARBA00022840"/>
    </source>
</evidence>
<feature type="coiled-coil region" evidence="6">
    <location>
        <begin position="2723"/>
        <end position="2750"/>
    </location>
</feature>
<dbReference type="SUPFAM" id="SSF52540">
    <property type="entry name" value="P-loop containing nucleoside triphosphate hydrolases"/>
    <property type="match status" value="1"/>
</dbReference>
<reference evidence="10 11" key="1">
    <citation type="journal article" date="2019" name="Sci. Data">
        <title>Hybrid genome assembly and annotation of Danionella translucida.</title>
        <authorList>
            <person name="Kadobianskyi M."/>
            <person name="Schulze L."/>
            <person name="Schuelke M."/>
            <person name="Judkewitz B."/>
        </authorList>
    </citation>
    <scope>NUCLEOTIDE SEQUENCE [LARGE SCALE GENOMIC DNA]</scope>
    <source>
        <strain evidence="10 11">Bolton</strain>
    </source>
</reference>
<dbReference type="GO" id="GO:0005524">
    <property type="term" value="F:ATP binding"/>
    <property type="evidence" value="ECO:0007669"/>
    <property type="project" value="UniProtKB-UniRule"/>
</dbReference>
<evidence type="ECO:0000256" key="7">
    <source>
        <dbReference type="SAM" id="MobiDB-lite"/>
    </source>
</evidence>
<feature type="region of interest" description="Disordered" evidence="7">
    <location>
        <begin position="1715"/>
        <end position="1772"/>
    </location>
</feature>
<dbReference type="EMBL" id="SRMA01025720">
    <property type="protein sequence ID" value="TRY91768.1"/>
    <property type="molecule type" value="Genomic_DNA"/>
</dbReference>
<dbReference type="PROSITE" id="PS50067">
    <property type="entry name" value="KINESIN_MOTOR_2"/>
    <property type="match status" value="1"/>
</dbReference>
<feature type="region of interest" description="Disordered" evidence="7">
    <location>
        <begin position="2150"/>
        <end position="2172"/>
    </location>
</feature>
<feature type="region of interest" description="Disordered" evidence="7">
    <location>
        <begin position="1830"/>
        <end position="1905"/>
    </location>
</feature>
<dbReference type="InterPro" id="IPR023393">
    <property type="entry name" value="START-like_dom_sf"/>
</dbReference>
<keyword evidence="11" id="KW-1185">Reference proteome</keyword>
<accession>A0A553QPX5</accession>
<dbReference type="SUPFAM" id="SSF55961">
    <property type="entry name" value="Bet v1-like"/>
    <property type="match status" value="1"/>
</dbReference>
<evidence type="ECO:0000256" key="6">
    <source>
        <dbReference type="SAM" id="Coils"/>
    </source>
</evidence>
<feature type="region of interest" description="Disordered" evidence="7">
    <location>
        <begin position="507"/>
        <end position="526"/>
    </location>
</feature>
<gene>
    <name evidence="10" type="ORF">DNTS_023733</name>
</gene>
<dbReference type="PANTHER" id="PTHR47117">
    <property type="entry name" value="STAR-RELATED LIPID TRANSFER PROTEIN 9"/>
    <property type="match status" value="1"/>
</dbReference>
<dbReference type="STRING" id="623744.A0A553QPX5"/>
<dbReference type="InterPro" id="IPR036961">
    <property type="entry name" value="Kinesin_motor_dom_sf"/>
</dbReference>
<dbReference type="Pfam" id="PF01852">
    <property type="entry name" value="START"/>
    <property type="match status" value="1"/>
</dbReference>
<dbReference type="InterPro" id="IPR027417">
    <property type="entry name" value="P-loop_NTPase"/>
</dbReference>
<keyword evidence="4 5" id="KW-0505">Motor protein</keyword>
<feature type="compositionally biased region" description="Basic residues" evidence="7">
    <location>
        <begin position="1856"/>
        <end position="1865"/>
    </location>
</feature>
<feature type="compositionally biased region" description="Basic residues" evidence="7">
    <location>
        <begin position="2155"/>
        <end position="2165"/>
    </location>
</feature>
<feature type="compositionally biased region" description="Low complexity" evidence="7">
    <location>
        <begin position="1872"/>
        <end position="1888"/>
    </location>
</feature>
<evidence type="ECO:0000256" key="3">
    <source>
        <dbReference type="ARBA" id="ARBA00023054"/>
    </source>
</evidence>
<feature type="compositionally biased region" description="Polar residues" evidence="7">
    <location>
        <begin position="940"/>
        <end position="952"/>
    </location>
</feature>
<dbReference type="PRINTS" id="PR00380">
    <property type="entry name" value="KINESINHEAVY"/>
</dbReference>
<feature type="region of interest" description="Disordered" evidence="7">
    <location>
        <begin position="817"/>
        <end position="855"/>
    </location>
</feature>
<feature type="domain" description="Kinesin motor" evidence="8">
    <location>
        <begin position="3"/>
        <end position="344"/>
    </location>
</feature>
<feature type="region of interest" description="Disordered" evidence="7">
    <location>
        <begin position="937"/>
        <end position="958"/>
    </location>
</feature>
<name>A0A553QPX5_9TELE</name>
<dbReference type="SMART" id="SM00129">
    <property type="entry name" value="KISc"/>
    <property type="match status" value="1"/>
</dbReference>
<protein>
    <recommendedName>
        <fullName evidence="12">Kinesin motor domain-containing protein</fullName>
    </recommendedName>
</protein>
<feature type="compositionally biased region" description="Basic residues" evidence="7">
    <location>
        <begin position="840"/>
        <end position="850"/>
    </location>
</feature>
<evidence type="ECO:0008006" key="12">
    <source>
        <dbReference type="Google" id="ProtNLM"/>
    </source>
</evidence>
<comment type="similarity">
    <text evidence="5">Belongs to the TRAFAC class myosin-kinesin ATPase superfamily. Kinesin family.</text>
</comment>
<keyword evidence="1 5" id="KW-0547">Nucleotide-binding</keyword>
<dbReference type="InterPro" id="IPR008984">
    <property type="entry name" value="SMAD_FHA_dom_sf"/>
</dbReference>
<dbReference type="PROSITE" id="PS50848">
    <property type="entry name" value="START"/>
    <property type="match status" value="1"/>
</dbReference>
<dbReference type="GO" id="GO:0003777">
    <property type="term" value="F:microtubule motor activity"/>
    <property type="evidence" value="ECO:0007669"/>
    <property type="project" value="InterPro"/>
</dbReference>
<dbReference type="GO" id="GO:0048731">
    <property type="term" value="P:system development"/>
    <property type="evidence" value="ECO:0007669"/>
    <property type="project" value="UniProtKB-ARBA"/>
</dbReference>
<dbReference type="GO" id="GO:0008017">
    <property type="term" value="F:microtubule binding"/>
    <property type="evidence" value="ECO:0007669"/>
    <property type="project" value="InterPro"/>
</dbReference>